<evidence type="ECO:0000313" key="2">
    <source>
        <dbReference type="EMBL" id="KAF2708618.1"/>
    </source>
</evidence>
<proteinExistence type="predicted"/>
<feature type="compositionally biased region" description="Acidic residues" evidence="1">
    <location>
        <begin position="619"/>
        <end position="631"/>
    </location>
</feature>
<accession>A0A6G1K732</accession>
<feature type="region of interest" description="Disordered" evidence="1">
    <location>
        <begin position="608"/>
        <end position="658"/>
    </location>
</feature>
<feature type="compositionally biased region" description="Polar residues" evidence="1">
    <location>
        <begin position="77"/>
        <end position="88"/>
    </location>
</feature>
<dbReference type="AlphaFoldDB" id="A0A6G1K732"/>
<feature type="compositionally biased region" description="Polar residues" evidence="1">
    <location>
        <begin position="1"/>
        <end position="15"/>
    </location>
</feature>
<keyword evidence="3" id="KW-1185">Reference proteome</keyword>
<feature type="region of interest" description="Disordered" evidence="1">
    <location>
        <begin position="1"/>
        <end position="88"/>
    </location>
</feature>
<evidence type="ECO:0000256" key="1">
    <source>
        <dbReference type="SAM" id="MobiDB-lite"/>
    </source>
</evidence>
<reference evidence="2" key="1">
    <citation type="journal article" date="2020" name="Stud. Mycol.">
        <title>101 Dothideomycetes genomes: a test case for predicting lifestyles and emergence of pathogens.</title>
        <authorList>
            <person name="Haridas S."/>
            <person name="Albert R."/>
            <person name="Binder M."/>
            <person name="Bloem J."/>
            <person name="Labutti K."/>
            <person name="Salamov A."/>
            <person name="Andreopoulos B."/>
            <person name="Baker S."/>
            <person name="Barry K."/>
            <person name="Bills G."/>
            <person name="Bluhm B."/>
            <person name="Cannon C."/>
            <person name="Castanera R."/>
            <person name="Culley D."/>
            <person name="Daum C."/>
            <person name="Ezra D."/>
            <person name="Gonzalez J."/>
            <person name="Henrissat B."/>
            <person name="Kuo A."/>
            <person name="Liang C."/>
            <person name="Lipzen A."/>
            <person name="Lutzoni F."/>
            <person name="Magnuson J."/>
            <person name="Mondo S."/>
            <person name="Nolan M."/>
            <person name="Ohm R."/>
            <person name="Pangilinan J."/>
            <person name="Park H.-J."/>
            <person name="Ramirez L."/>
            <person name="Alfaro M."/>
            <person name="Sun H."/>
            <person name="Tritt A."/>
            <person name="Yoshinaga Y."/>
            <person name="Zwiers L.-H."/>
            <person name="Turgeon B."/>
            <person name="Goodwin S."/>
            <person name="Spatafora J."/>
            <person name="Crous P."/>
            <person name="Grigoriev I."/>
        </authorList>
    </citation>
    <scope>NUCLEOTIDE SEQUENCE</scope>
    <source>
        <strain evidence="2">CBS 279.74</strain>
    </source>
</reference>
<organism evidence="2 3">
    <name type="scientific">Pleomassaria siparia CBS 279.74</name>
    <dbReference type="NCBI Taxonomy" id="1314801"/>
    <lineage>
        <taxon>Eukaryota</taxon>
        <taxon>Fungi</taxon>
        <taxon>Dikarya</taxon>
        <taxon>Ascomycota</taxon>
        <taxon>Pezizomycotina</taxon>
        <taxon>Dothideomycetes</taxon>
        <taxon>Pleosporomycetidae</taxon>
        <taxon>Pleosporales</taxon>
        <taxon>Pleomassariaceae</taxon>
        <taxon>Pleomassaria</taxon>
    </lineage>
</organism>
<sequence length="658" mass="74023">MNNQQELPQSNSSGMGEQRGEREQFSEATNTGVEGEDTSVQRQSEVVDPSSGLERLHPPLPQDGASSTDPFQYAPVTESSPSGLSQYSNYISDTDSALVEAPSEFGDEYNVINNDFDFDPGRWFERVGQHIDFEYPQNGYSYPNFEDGEIVSLSAPLPSFVTPNEFITSNRLDLARRRRRPDRRAYDVNLRGVSAYDYNIPPSSPTMNFTAVEIITYLPKWYQQYMVASRFVNNRLIPPIHLAILRTHREEDTDSPFKRNSLDIAYNGTMRKMHGRAWLRKNHLVPDGWDDKNIAVNGFMPDRVLLNSGKPEPDSVPFRQLIVGVKQTPQGADTADLTRAIQFALSNHRTDHNGNEQEYMFPDDLRTILSIIGYTHITDAHTDKEVVKRYMNTHVSAPGPPFIPTPQIYPGSAEGQSLSTPVRARSVPAVVQNLTAEAHQSPYTPSPVQKSHPSAYQNPYTQGLIQGYFPPAPVIMKASLIRYSTTPEPKETNENAQIIRFAQRPANINIDYSWKPNHVGHIIHILRTEWIQQLNVLLDSVLTRPDAPLWRDVDLHNVGNDMKAFDRVLFATNSTQLAINWRVDPGHERVLGRLNISESDMTVKTANTVYSGASSPVDDPAETVTDDEDEPIQQQHEESSVAIPGYRPAQQYNPNADP</sequence>
<dbReference type="Proteomes" id="UP000799428">
    <property type="component" value="Unassembled WGS sequence"/>
</dbReference>
<dbReference type="OrthoDB" id="3795517at2759"/>
<protein>
    <submittedName>
        <fullName evidence="2">Uncharacterized protein</fullName>
    </submittedName>
</protein>
<evidence type="ECO:0000313" key="3">
    <source>
        <dbReference type="Proteomes" id="UP000799428"/>
    </source>
</evidence>
<gene>
    <name evidence="2" type="ORF">K504DRAFT_455583</name>
</gene>
<dbReference type="EMBL" id="MU005771">
    <property type="protein sequence ID" value="KAF2708618.1"/>
    <property type="molecule type" value="Genomic_DNA"/>
</dbReference>
<name>A0A6G1K732_9PLEO</name>
<feature type="compositionally biased region" description="Polar residues" evidence="1">
    <location>
        <begin position="26"/>
        <end position="44"/>
    </location>
</feature>